<evidence type="ECO:0000313" key="2">
    <source>
        <dbReference type="EMBL" id="KAJ3487800.1"/>
    </source>
</evidence>
<comment type="caution">
    <text evidence="2">The sequence shown here is derived from an EMBL/GenBank/DDBJ whole genome shotgun (WGS) entry which is preliminary data.</text>
</comment>
<organism evidence="2 3">
    <name type="scientific">Meripilus lineatus</name>
    <dbReference type="NCBI Taxonomy" id="2056292"/>
    <lineage>
        <taxon>Eukaryota</taxon>
        <taxon>Fungi</taxon>
        <taxon>Dikarya</taxon>
        <taxon>Basidiomycota</taxon>
        <taxon>Agaricomycotina</taxon>
        <taxon>Agaricomycetes</taxon>
        <taxon>Polyporales</taxon>
        <taxon>Meripilaceae</taxon>
        <taxon>Meripilus</taxon>
    </lineage>
</organism>
<protein>
    <submittedName>
        <fullName evidence="2">Uncharacterized protein</fullName>
    </submittedName>
</protein>
<accession>A0AAD5V945</accession>
<evidence type="ECO:0000256" key="1">
    <source>
        <dbReference type="SAM" id="MobiDB-lite"/>
    </source>
</evidence>
<proteinExistence type="predicted"/>
<sequence>MKRWLLTLTLKSCNRVCKIWHLICRKCLMKDIRIGSRGQLDEIVKGFAGNKDFKLLELTTRLTLEMAPKKLGTCSERSFGEATIRYLSSRLPHLQELQMQGHAAKEDLAPFPISRSLTVHFKQFLQLRDLSLAKYRFRTFWDLHRLAASIPSLSSLRLDQVTWPPLPPTTNRLPSPHSVPSLFSHLRIGVDSHAVVVEDLGDQPTDWTLSALWFWATNVPTPPSPFLHTGGYPRNLNLPNDSVPRFTPRDVLVIQQALRMFFGTFPPIGYLEFSWLFDPGRDICHFSCRDGSDSGPTTMSFEIGKRLLPTHKGLQPHHLTPIASVHALGFTERNLPIESMRPLEWYRRLAAIASDFQDLRGIYACMRTYPLINAPPPSAQEQWLQQRKRVAQTVRRTIRSLKHDLYPLEVSFVLVFDDNVPDEETSMTDIDTMPEELEEDTPTGSEESTNDDMQIQPPEQFEHRSDALSYEATRYLPESTHRSQFEDAVWSYLNSAETALERSHLLPIIQPNLNLNGSSVVQTEMSQAGGPPDFSWSEFDDVLDLGRMT</sequence>
<evidence type="ECO:0000313" key="3">
    <source>
        <dbReference type="Proteomes" id="UP001212997"/>
    </source>
</evidence>
<dbReference type="EMBL" id="JANAWD010000082">
    <property type="protein sequence ID" value="KAJ3487800.1"/>
    <property type="molecule type" value="Genomic_DNA"/>
</dbReference>
<reference evidence="2" key="1">
    <citation type="submission" date="2022-07" db="EMBL/GenBank/DDBJ databases">
        <title>Genome Sequence of Physisporinus lineatus.</title>
        <authorList>
            <person name="Buettner E."/>
        </authorList>
    </citation>
    <scope>NUCLEOTIDE SEQUENCE</scope>
    <source>
        <strain evidence="2">VT162</strain>
    </source>
</reference>
<dbReference type="Proteomes" id="UP001212997">
    <property type="component" value="Unassembled WGS sequence"/>
</dbReference>
<gene>
    <name evidence="2" type="ORF">NLI96_g3289</name>
</gene>
<keyword evidence="3" id="KW-1185">Reference proteome</keyword>
<name>A0AAD5V945_9APHY</name>
<feature type="compositionally biased region" description="Polar residues" evidence="1">
    <location>
        <begin position="442"/>
        <end position="453"/>
    </location>
</feature>
<dbReference type="AlphaFoldDB" id="A0AAD5V945"/>
<feature type="compositionally biased region" description="Acidic residues" evidence="1">
    <location>
        <begin position="423"/>
        <end position="441"/>
    </location>
</feature>
<feature type="region of interest" description="Disordered" evidence="1">
    <location>
        <begin position="423"/>
        <end position="453"/>
    </location>
</feature>